<feature type="non-terminal residue" evidence="1">
    <location>
        <position position="1"/>
    </location>
</feature>
<dbReference type="EMBL" id="CAJNOQ010069416">
    <property type="protein sequence ID" value="CAF1684528.1"/>
    <property type="molecule type" value="Genomic_DNA"/>
</dbReference>
<evidence type="ECO:0000313" key="3">
    <source>
        <dbReference type="Proteomes" id="UP000663829"/>
    </source>
</evidence>
<reference evidence="1" key="1">
    <citation type="submission" date="2021-02" db="EMBL/GenBank/DDBJ databases">
        <authorList>
            <person name="Nowell W R."/>
        </authorList>
    </citation>
    <scope>NUCLEOTIDE SEQUENCE</scope>
</reference>
<evidence type="ECO:0000313" key="1">
    <source>
        <dbReference type="EMBL" id="CAF1684528.1"/>
    </source>
</evidence>
<dbReference type="Proteomes" id="UP000663829">
    <property type="component" value="Unassembled WGS sequence"/>
</dbReference>
<sequence length="41" mass="4114">YGEYLDNAMGGNPNPTWGQMTNSYGGFGQGFGGGYGGYGGG</sequence>
<name>A0A816HAR3_9BILA</name>
<dbReference type="Proteomes" id="UP000681722">
    <property type="component" value="Unassembled WGS sequence"/>
</dbReference>
<protein>
    <submittedName>
        <fullName evidence="1">Uncharacterized protein</fullName>
    </submittedName>
</protein>
<organism evidence="1 3">
    <name type="scientific">Didymodactylos carnosus</name>
    <dbReference type="NCBI Taxonomy" id="1234261"/>
    <lineage>
        <taxon>Eukaryota</taxon>
        <taxon>Metazoa</taxon>
        <taxon>Spiralia</taxon>
        <taxon>Gnathifera</taxon>
        <taxon>Rotifera</taxon>
        <taxon>Eurotatoria</taxon>
        <taxon>Bdelloidea</taxon>
        <taxon>Philodinida</taxon>
        <taxon>Philodinidae</taxon>
        <taxon>Didymodactylos</taxon>
    </lineage>
</organism>
<evidence type="ECO:0000313" key="2">
    <source>
        <dbReference type="EMBL" id="CAF4699696.1"/>
    </source>
</evidence>
<comment type="caution">
    <text evidence="1">The sequence shown here is derived from an EMBL/GenBank/DDBJ whole genome shotgun (WGS) entry which is preliminary data.</text>
</comment>
<accession>A0A816HAR3</accession>
<dbReference type="AlphaFoldDB" id="A0A816HAR3"/>
<dbReference type="EMBL" id="CAJOBC010161818">
    <property type="protein sequence ID" value="CAF4699696.1"/>
    <property type="molecule type" value="Genomic_DNA"/>
</dbReference>
<gene>
    <name evidence="1" type="ORF">GPM918_LOCUS46692</name>
    <name evidence="2" type="ORF">SRO942_LOCUS51393</name>
</gene>
<keyword evidence="3" id="KW-1185">Reference proteome</keyword>
<proteinExistence type="predicted"/>